<dbReference type="PANTHER" id="PTHR33392">
    <property type="entry name" value="POLYISOPRENYL-TEICHOIC ACID--PEPTIDOGLYCAN TEICHOIC ACID TRANSFERASE TAGU"/>
    <property type="match status" value="1"/>
</dbReference>
<dbReference type="NCBIfam" id="TIGR00350">
    <property type="entry name" value="lytR_cpsA_psr"/>
    <property type="match status" value="1"/>
</dbReference>
<keyword evidence="6" id="KW-1185">Reference proteome</keyword>
<keyword evidence="3" id="KW-0812">Transmembrane</keyword>
<evidence type="ECO:0000256" key="3">
    <source>
        <dbReference type="SAM" id="Phobius"/>
    </source>
</evidence>
<sequence>MPVETPRRTRSARSATPPSRSAGARSHSKPAKRAKRKDPLWSRLLVIVGAFLMMASGGAIVGSKVLIDQATSNIAQDDLLGMAGSNDGGGNDLDGPINMLLLGVDIRSGQEKSDTRADTIIILHIPATHDQAYLISIPRDTEVTAPAFPKSGFGGGTGKITDMFQAGAQKGDWSGGAQLLAQTIKNFSGITFNGAAIIDFSGFKSIIDALGSVRMCVDQEVESIHMLTRERDGYPVYISDKARHSGEKLNPVVYKKGCREMKGWEALDFSRQRYGLDNGDYDRQKNQQQLVKAMAKKAMDSGAMTNPMKINELMKAAGEAFILDTGGTPIADFVFTLRGVAANDMVMLRTNGGTFSGNDAGREVLQPISLEMFEAVKNDRLAEFVMNNPTVMANNKS</sequence>
<feature type="transmembrane region" description="Helical" evidence="3">
    <location>
        <begin position="40"/>
        <end position="61"/>
    </location>
</feature>
<comment type="similarity">
    <text evidence="1">Belongs to the LytR/CpsA/Psr (LCP) family.</text>
</comment>
<feature type="region of interest" description="Disordered" evidence="2">
    <location>
        <begin position="1"/>
        <end position="36"/>
    </location>
</feature>
<keyword evidence="3" id="KW-0472">Membrane</keyword>
<feature type="compositionally biased region" description="Basic residues" evidence="2">
    <location>
        <begin position="26"/>
        <end position="36"/>
    </location>
</feature>
<evidence type="ECO:0000313" key="5">
    <source>
        <dbReference type="EMBL" id="BCJ65577.1"/>
    </source>
</evidence>
<name>A0A810MWN5_9ACTN</name>
<dbReference type="EMBL" id="AP023359">
    <property type="protein sequence ID" value="BCJ65577.1"/>
    <property type="molecule type" value="Genomic_DNA"/>
</dbReference>
<reference evidence="5" key="1">
    <citation type="submission" date="2020-08" db="EMBL/GenBank/DDBJ databases">
        <title>Whole genome shotgun sequence of Polymorphospora rubra NBRC 101157.</title>
        <authorList>
            <person name="Komaki H."/>
            <person name="Tamura T."/>
        </authorList>
    </citation>
    <scope>NUCLEOTIDE SEQUENCE</scope>
    <source>
        <strain evidence="5">NBRC 101157</strain>
    </source>
</reference>
<protein>
    <recommendedName>
        <fullName evidence="4">Cell envelope-related transcriptional attenuator domain-containing protein</fullName>
    </recommendedName>
</protein>
<proteinExistence type="inferred from homology"/>
<dbReference type="AlphaFoldDB" id="A0A810MWN5"/>
<feature type="compositionally biased region" description="Low complexity" evidence="2">
    <location>
        <begin position="12"/>
        <end position="25"/>
    </location>
</feature>
<dbReference type="Proteomes" id="UP000680866">
    <property type="component" value="Chromosome"/>
</dbReference>
<gene>
    <name evidence="5" type="ORF">Prubr_25980</name>
</gene>
<keyword evidence="3" id="KW-1133">Transmembrane helix</keyword>
<dbReference type="PANTHER" id="PTHR33392:SF6">
    <property type="entry name" value="POLYISOPRENYL-TEICHOIC ACID--PEPTIDOGLYCAN TEICHOIC ACID TRANSFERASE TAGU"/>
    <property type="match status" value="1"/>
</dbReference>
<dbReference type="InterPro" id="IPR004474">
    <property type="entry name" value="LytR_CpsA_psr"/>
</dbReference>
<organism evidence="5 6">
    <name type="scientific">Polymorphospora rubra</name>
    <dbReference type="NCBI Taxonomy" id="338584"/>
    <lineage>
        <taxon>Bacteria</taxon>
        <taxon>Bacillati</taxon>
        <taxon>Actinomycetota</taxon>
        <taxon>Actinomycetes</taxon>
        <taxon>Micromonosporales</taxon>
        <taxon>Micromonosporaceae</taxon>
        <taxon>Polymorphospora</taxon>
    </lineage>
</organism>
<dbReference type="InterPro" id="IPR050922">
    <property type="entry name" value="LytR/CpsA/Psr_CW_biosynth"/>
</dbReference>
<dbReference type="Gene3D" id="3.40.630.190">
    <property type="entry name" value="LCP protein"/>
    <property type="match status" value="1"/>
</dbReference>
<evidence type="ECO:0000313" key="6">
    <source>
        <dbReference type="Proteomes" id="UP000680866"/>
    </source>
</evidence>
<accession>A0A810MWN5</accession>
<evidence type="ECO:0000259" key="4">
    <source>
        <dbReference type="Pfam" id="PF03816"/>
    </source>
</evidence>
<evidence type="ECO:0000256" key="1">
    <source>
        <dbReference type="ARBA" id="ARBA00006068"/>
    </source>
</evidence>
<evidence type="ECO:0000256" key="2">
    <source>
        <dbReference type="SAM" id="MobiDB-lite"/>
    </source>
</evidence>
<dbReference type="KEGG" id="pry:Prubr_25980"/>
<feature type="domain" description="Cell envelope-related transcriptional attenuator" evidence="4">
    <location>
        <begin position="116"/>
        <end position="298"/>
    </location>
</feature>
<dbReference type="Pfam" id="PF03816">
    <property type="entry name" value="LytR_cpsA_psr"/>
    <property type="match status" value="1"/>
</dbReference>